<dbReference type="PRINTS" id="PR00449">
    <property type="entry name" value="RASTRNSFRMNG"/>
</dbReference>
<dbReference type="NCBIfam" id="TIGR00231">
    <property type="entry name" value="small_GTP"/>
    <property type="match status" value="1"/>
</dbReference>
<dbReference type="EMBL" id="MLAK01000663">
    <property type="protein sequence ID" value="OHT08574.1"/>
    <property type="molecule type" value="Genomic_DNA"/>
</dbReference>
<dbReference type="PANTHER" id="PTHR47978">
    <property type="match status" value="1"/>
</dbReference>
<gene>
    <name evidence="2" type="primary">YPT6</name>
    <name evidence="2" type="ORF">TRFO_22830</name>
</gene>
<organism evidence="2 3">
    <name type="scientific">Tritrichomonas foetus</name>
    <dbReference type="NCBI Taxonomy" id="1144522"/>
    <lineage>
        <taxon>Eukaryota</taxon>
        <taxon>Metamonada</taxon>
        <taxon>Parabasalia</taxon>
        <taxon>Tritrichomonadida</taxon>
        <taxon>Tritrichomonadidae</taxon>
        <taxon>Tritrichomonas</taxon>
    </lineage>
</organism>
<dbReference type="PROSITE" id="PS51419">
    <property type="entry name" value="RAB"/>
    <property type="match status" value="1"/>
</dbReference>
<dbReference type="InterPro" id="IPR027417">
    <property type="entry name" value="P-loop_NTPase"/>
</dbReference>
<keyword evidence="1" id="KW-0547">Nucleotide-binding</keyword>
<dbReference type="GO" id="GO:0003924">
    <property type="term" value="F:GTPase activity"/>
    <property type="evidence" value="ECO:0007669"/>
    <property type="project" value="InterPro"/>
</dbReference>
<dbReference type="PROSITE" id="PS51421">
    <property type="entry name" value="RAS"/>
    <property type="match status" value="1"/>
</dbReference>
<dbReference type="Proteomes" id="UP000179807">
    <property type="component" value="Unassembled WGS sequence"/>
</dbReference>
<dbReference type="InterPro" id="IPR001806">
    <property type="entry name" value="Small_GTPase"/>
</dbReference>
<comment type="caution">
    <text evidence="2">The sequence shown here is derived from an EMBL/GenBank/DDBJ whole genome shotgun (WGS) entry which is preliminary data.</text>
</comment>
<dbReference type="RefSeq" id="XP_068361710.1">
    <property type="nucleotide sequence ID" value="XM_068502799.1"/>
</dbReference>
<dbReference type="InterPro" id="IPR005225">
    <property type="entry name" value="Small_GTP-bd"/>
</dbReference>
<evidence type="ECO:0000313" key="3">
    <source>
        <dbReference type="Proteomes" id="UP000179807"/>
    </source>
</evidence>
<dbReference type="Pfam" id="PF00071">
    <property type="entry name" value="Ras"/>
    <property type="match status" value="1"/>
</dbReference>
<dbReference type="SMART" id="SM00174">
    <property type="entry name" value="RHO"/>
    <property type="match status" value="1"/>
</dbReference>
<dbReference type="VEuPathDB" id="TrichDB:TRFO_22830"/>
<sequence length="231" mass="25774">MCLFMCNFARSEYIQILLKYTLSKVIAWCTFNYMNDTKVILLGNTDVGKTCIATRMDSQLYTDNINSTVGGSKFKINRIIDNIHVEFSLWDTAGQEKYRALAPIYIRDANLILVVFDLTSQSSFDAIEEWVELARNALDVAPEIVLIGNKYDLSEKIKITPGQMNQKQEEIGATTAVQVSAKTNYGIESLILTIHNILKEQSNKLTTSNKSSIGGSKLFTNGSQKTDGCCV</sequence>
<keyword evidence="3" id="KW-1185">Reference proteome</keyword>
<dbReference type="CDD" id="cd00154">
    <property type="entry name" value="Rab"/>
    <property type="match status" value="1"/>
</dbReference>
<proteinExistence type="predicted"/>
<evidence type="ECO:0000313" key="2">
    <source>
        <dbReference type="EMBL" id="OHT08574.1"/>
    </source>
</evidence>
<dbReference type="AlphaFoldDB" id="A0A1J4KG06"/>
<dbReference type="SMART" id="SM00173">
    <property type="entry name" value="RAS"/>
    <property type="match status" value="1"/>
</dbReference>
<evidence type="ECO:0000256" key="1">
    <source>
        <dbReference type="ARBA" id="ARBA00022741"/>
    </source>
</evidence>
<dbReference type="GeneID" id="94837503"/>
<dbReference type="Gene3D" id="3.40.50.300">
    <property type="entry name" value="P-loop containing nucleotide triphosphate hydrolases"/>
    <property type="match status" value="1"/>
</dbReference>
<reference evidence="2" key="1">
    <citation type="submission" date="2016-10" db="EMBL/GenBank/DDBJ databases">
        <authorList>
            <person name="Benchimol M."/>
            <person name="Almeida L.G."/>
            <person name="Vasconcelos A.T."/>
            <person name="Perreira-Neves A."/>
            <person name="Rosa I.A."/>
            <person name="Tasca T."/>
            <person name="Bogo M.R."/>
            <person name="de Souza W."/>
        </authorList>
    </citation>
    <scope>NUCLEOTIDE SEQUENCE [LARGE SCALE GENOMIC DNA]</scope>
    <source>
        <strain evidence="2">K</strain>
    </source>
</reference>
<name>A0A1J4KG06_9EUKA</name>
<accession>A0A1J4KG06</accession>
<dbReference type="GO" id="GO:0005525">
    <property type="term" value="F:GTP binding"/>
    <property type="evidence" value="ECO:0007669"/>
    <property type="project" value="InterPro"/>
</dbReference>
<dbReference type="SUPFAM" id="SSF52540">
    <property type="entry name" value="P-loop containing nucleoside triphosphate hydrolases"/>
    <property type="match status" value="1"/>
</dbReference>
<dbReference type="SMART" id="SM00175">
    <property type="entry name" value="RAB"/>
    <property type="match status" value="1"/>
</dbReference>
<protein>
    <submittedName>
        <fullName evidence="2">GTP-binding protein YPT6</fullName>
    </submittedName>
</protein>
<dbReference type="FunFam" id="3.40.50.300:FF:000808">
    <property type="entry name" value="Small GTP-binding protein, putative"/>
    <property type="match status" value="1"/>
</dbReference>